<evidence type="ECO:0000259" key="3">
    <source>
        <dbReference type="PROSITE" id="PS51903"/>
    </source>
</evidence>
<feature type="region of interest" description="Disordered" evidence="2">
    <location>
        <begin position="1"/>
        <end position="21"/>
    </location>
</feature>
<proteinExistence type="predicted"/>
<dbReference type="OrthoDB" id="2014724at2759"/>
<evidence type="ECO:0000256" key="2">
    <source>
        <dbReference type="SAM" id="MobiDB-lite"/>
    </source>
</evidence>
<dbReference type="PANTHER" id="PTHR47016:SF2">
    <property type="entry name" value="ATP-DEPENDENT CLP PROTEASE ATP-BINDING SUBUNIT CLPT2, CHLOROPLASTIC"/>
    <property type="match status" value="1"/>
</dbReference>
<reference evidence="4" key="1">
    <citation type="submission" date="2019-11" db="EMBL/GenBank/DDBJ databases">
        <authorList>
            <person name="Liu Y."/>
            <person name="Hou J."/>
            <person name="Li T.-Q."/>
            <person name="Guan C.-H."/>
            <person name="Wu X."/>
            <person name="Wu H.-Z."/>
            <person name="Ling F."/>
            <person name="Zhang R."/>
            <person name="Shi X.-G."/>
            <person name="Ren J.-P."/>
            <person name="Chen E.-F."/>
            <person name="Sun J.-M."/>
        </authorList>
    </citation>
    <scope>NUCLEOTIDE SEQUENCE</scope>
    <source>
        <strain evidence="4">Adult_tree_wgs_1</strain>
        <tissue evidence="4">Leaves</tissue>
    </source>
</reference>
<feature type="compositionally biased region" description="Polar residues" evidence="2">
    <location>
        <begin position="1"/>
        <end position="15"/>
    </location>
</feature>
<dbReference type="Proteomes" id="UP000626092">
    <property type="component" value="Unassembled WGS sequence"/>
</dbReference>
<organism evidence="4 5">
    <name type="scientific">Rhododendron simsii</name>
    <name type="common">Sims's rhododendron</name>
    <dbReference type="NCBI Taxonomy" id="118357"/>
    <lineage>
        <taxon>Eukaryota</taxon>
        <taxon>Viridiplantae</taxon>
        <taxon>Streptophyta</taxon>
        <taxon>Embryophyta</taxon>
        <taxon>Tracheophyta</taxon>
        <taxon>Spermatophyta</taxon>
        <taxon>Magnoliopsida</taxon>
        <taxon>eudicotyledons</taxon>
        <taxon>Gunneridae</taxon>
        <taxon>Pentapetalae</taxon>
        <taxon>asterids</taxon>
        <taxon>Ericales</taxon>
        <taxon>Ericaceae</taxon>
        <taxon>Ericoideae</taxon>
        <taxon>Rhodoreae</taxon>
        <taxon>Rhododendron</taxon>
    </lineage>
</organism>
<evidence type="ECO:0000256" key="1">
    <source>
        <dbReference type="PROSITE-ProRule" id="PRU01251"/>
    </source>
</evidence>
<sequence length="310" mass="34264">MAARTPSLSPNTTRTPHYDCRRPNSIFPPLTQFLSLKSLNTSWLGTSKLPPIRIPPPEHRPISATALSSLPTAKPERVFSPTEEVPKWSLKAIKSFAMAELEARKLNTKGIGTEALLLGILLEDVPNNLQNKERSAFPSLKIMHIPKNTSLKCWNSRVVTVDPLRGANCGISDPMVLESRTALQLTSHATNLAANFLWANGITLFKAREEAVKLYAEQKEKAIKLYGKRNAVTDREPPPLTESAQRAVDWAFDKKLKSGESGEITPAHLLLGVWSEKESYGYKIMSALGFNDEKAKQLETLISKPGIGDD</sequence>
<dbReference type="EMBL" id="WJXA01000007">
    <property type="protein sequence ID" value="KAF7138566.1"/>
    <property type="molecule type" value="Genomic_DNA"/>
</dbReference>
<evidence type="ECO:0000313" key="4">
    <source>
        <dbReference type="EMBL" id="KAF7138566.1"/>
    </source>
</evidence>
<gene>
    <name evidence="4" type="ORF">RHSIM_Rhsim07G0100500</name>
</gene>
<dbReference type="PANTHER" id="PTHR47016">
    <property type="entry name" value="ATP-DEPENDENT CLP PROTEASE ATP-BINDING SUBUNIT CLPT1, CHLOROPLASTIC"/>
    <property type="match status" value="1"/>
</dbReference>
<comment type="caution">
    <text evidence="4">The sequence shown here is derived from an EMBL/GenBank/DDBJ whole genome shotgun (WGS) entry which is preliminary data.</text>
</comment>
<accession>A0A834GSY0</accession>
<dbReference type="InterPro" id="IPR004176">
    <property type="entry name" value="Clp_R_N"/>
</dbReference>
<keyword evidence="1" id="KW-0677">Repeat</keyword>
<feature type="domain" description="Clp R" evidence="3">
    <location>
        <begin position="85"/>
        <end position="305"/>
    </location>
</feature>
<name>A0A834GSY0_RHOSS</name>
<keyword evidence="5" id="KW-1185">Reference proteome</keyword>
<evidence type="ECO:0000313" key="5">
    <source>
        <dbReference type="Proteomes" id="UP000626092"/>
    </source>
</evidence>
<dbReference type="AlphaFoldDB" id="A0A834GSY0"/>
<dbReference type="Gene3D" id="1.10.1780.10">
    <property type="entry name" value="Clp, N-terminal domain"/>
    <property type="match status" value="1"/>
</dbReference>
<dbReference type="InterPro" id="IPR044217">
    <property type="entry name" value="CLPT1/2"/>
</dbReference>
<protein>
    <recommendedName>
        <fullName evidence="3">Clp R domain-containing protein</fullName>
    </recommendedName>
</protein>
<dbReference type="PROSITE" id="PS51903">
    <property type="entry name" value="CLP_R"/>
    <property type="match status" value="1"/>
</dbReference>
<dbReference type="InterPro" id="IPR036628">
    <property type="entry name" value="Clp_N_dom_sf"/>
</dbReference>